<keyword evidence="2" id="KW-0479">Metal-binding</keyword>
<feature type="non-terminal residue" evidence="4">
    <location>
        <position position="178"/>
    </location>
</feature>
<sequence length="178" mass="19839">KSLESNHSVMGVFIKAQRDPLTPHQISDSNIIEVSGNLIGAGLTTTKGTISGFFLLLMNHPDIQVKLQEEVDKVVGKDRNPSVDDKDDMPYLQATLIEVLRYLSHAPIAVPHKTMVDTSIAGYHIPKGIQVWTNIFAMHHDPSLFPDPWQFKPERWLDDDGKLVSLEERNKAISFGAG</sequence>
<dbReference type="Pfam" id="PF00067">
    <property type="entry name" value="p450"/>
    <property type="match status" value="1"/>
</dbReference>
<dbReference type="GO" id="GO:0016705">
    <property type="term" value="F:oxidoreductase activity, acting on paired donors, with incorporation or reduction of molecular oxygen"/>
    <property type="evidence" value="ECO:0007669"/>
    <property type="project" value="InterPro"/>
</dbReference>
<dbReference type="GO" id="GO:0020037">
    <property type="term" value="F:heme binding"/>
    <property type="evidence" value="ECO:0007669"/>
    <property type="project" value="InterPro"/>
</dbReference>
<dbReference type="InterPro" id="IPR002401">
    <property type="entry name" value="Cyt_P450_E_grp-I"/>
</dbReference>
<evidence type="ECO:0000256" key="1">
    <source>
        <dbReference type="ARBA" id="ARBA00010617"/>
    </source>
</evidence>
<dbReference type="InterPro" id="IPR001128">
    <property type="entry name" value="Cyt_P450"/>
</dbReference>
<feature type="non-terminal residue" evidence="4">
    <location>
        <position position="1"/>
    </location>
</feature>
<dbReference type="GO" id="GO:0004497">
    <property type="term" value="F:monooxygenase activity"/>
    <property type="evidence" value="ECO:0007669"/>
    <property type="project" value="InterPro"/>
</dbReference>
<dbReference type="PRINTS" id="PR00463">
    <property type="entry name" value="EP450I"/>
</dbReference>
<dbReference type="GO" id="GO:0005506">
    <property type="term" value="F:iron ion binding"/>
    <property type="evidence" value="ECO:0007669"/>
    <property type="project" value="InterPro"/>
</dbReference>
<reference evidence="4" key="1">
    <citation type="submission" date="2022-03" db="EMBL/GenBank/DDBJ databases">
        <authorList>
            <person name="Martin C."/>
        </authorList>
    </citation>
    <scope>NUCLEOTIDE SEQUENCE</scope>
</reference>
<accession>A0A8J1Y1I5</accession>
<dbReference type="AlphaFoldDB" id="A0A8J1Y1I5"/>
<comment type="caution">
    <text evidence="4">The sequence shown here is derived from an EMBL/GenBank/DDBJ whole genome shotgun (WGS) entry which is preliminary data.</text>
</comment>
<dbReference type="OrthoDB" id="6057686at2759"/>
<keyword evidence="3" id="KW-0408">Iron</keyword>
<evidence type="ECO:0000313" key="5">
    <source>
        <dbReference type="Proteomes" id="UP000749559"/>
    </source>
</evidence>
<dbReference type="SUPFAM" id="SSF48264">
    <property type="entry name" value="Cytochrome P450"/>
    <property type="match status" value="1"/>
</dbReference>
<dbReference type="InterPro" id="IPR050182">
    <property type="entry name" value="Cytochrome_P450_fam2"/>
</dbReference>
<evidence type="ECO:0000256" key="2">
    <source>
        <dbReference type="ARBA" id="ARBA00022723"/>
    </source>
</evidence>
<dbReference type="PANTHER" id="PTHR24300">
    <property type="entry name" value="CYTOCHROME P450 508A4-RELATED"/>
    <property type="match status" value="1"/>
</dbReference>
<name>A0A8J1Y1I5_OWEFU</name>
<dbReference type="Gene3D" id="1.10.630.10">
    <property type="entry name" value="Cytochrome P450"/>
    <property type="match status" value="1"/>
</dbReference>
<comment type="similarity">
    <text evidence="1">Belongs to the cytochrome P450 family.</text>
</comment>
<keyword evidence="5" id="KW-1185">Reference proteome</keyword>
<dbReference type="Proteomes" id="UP000749559">
    <property type="component" value="Unassembled WGS sequence"/>
</dbReference>
<gene>
    <name evidence="4" type="ORF">OFUS_LOCUS7507</name>
</gene>
<evidence type="ECO:0000256" key="3">
    <source>
        <dbReference type="ARBA" id="ARBA00023004"/>
    </source>
</evidence>
<dbReference type="EMBL" id="CAIIXF020000004">
    <property type="protein sequence ID" value="CAH1780870.1"/>
    <property type="molecule type" value="Genomic_DNA"/>
</dbReference>
<proteinExistence type="inferred from homology"/>
<organism evidence="4 5">
    <name type="scientific">Owenia fusiformis</name>
    <name type="common">Polychaete worm</name>
    <dbReference type="NCBI Taxonomy" id="6347"/>
    <lineage>
        <taxon>Eukaryota</taxon>
        <taxon>Metazoa</taxon>
        <taxon>Spiralia</taxon>
        <taxon>Lophotrochozoa</taxon>
        <taxon>Annelida</taxon>
        <taxon>Polychaeta</taxon>
        <taxon>Sedentaria</taxon>
        <taxon>Canalipalpata</taxon>
        <taxon>Sabellida</taxon>
        <taxon>Oweniida</taxon>
        <taxon>Oweniidae</taxon>
        <taxon>Owenia</taxon>
    </lineage>
</organism>
<protein>
    <submittedName>
        <fullName evidence="4">Uncharacterized protein</fullName>
    </submittedName>
</protein>
<dbReference type="InterPro" id="IPR036396">
    <property type="entry name" value="Cyt_P450_sf"/>
</dbReference>
<evidence type="ECO:0000313" key="4">
    <source>
        <dbReference type="EMBL" id="CAH1780870.1"/>
    </source>
</evidence>